<evidence type="ECO:0000256" key="2">
    <source>
        <dbReference type="ARBA" id="ARBA00023015"/>
    </source>
</evidence>
<feature type="domain" description="HTH lysR-type" evidence="5">
    <location>
        <begin position="1"/>
        <end position="59"/>
    </location>
</feature>
<sequence>MDQLTGMRVFVRVAELNSFSRAAEDLEIAQSTVTKTVAWLENRLGTRLINRNTRGLTLNEAGKLYYETCRAILRQIEEAEGLVRRHDAELDGTLRISTSVAFGEAVLGPMLLPFIAANPRLKVDLTCEDAYVDLIARGIDVALRMGRLTDSSLGGRYLGANPWVMVAAPAYFARAKPLTTPDDLTGHDCIVYSSVQGDAVWQMRSTDGRTHAASVRGCLRSNNLPTLLSATRSGLGVAILPRYVAQGAIEAGDLTECLPGYVLPDQELYAVFPSPKLVPRKVTALIRHLAPRLRGAWWQERDDNIRLFSGGINQIEPPVFNDASK</sequence>
<keyword evidence="7" id="KW-1185">Reference proteome</keyword>
<keyword evidence="2" id="KW-0805">Transcription regulation</keyword>
<evidence type="ECO:0000313" key="7">
    <source>
        <dbReference type="Proteomes" id="UP000198804"/>
    </source>
</evidence>
<dbReference type="InterPro" id="IPR058163">
    <property type="entry name" value="LysR-type_TF_proteobact-type"/>
</dbReference>
<dbReference type="EMBL" id="FOSV01000005">
    <property type="protein sequence ID" value="SFK85510.1"/>
    <property type="molecule type" value="Genomic_DNA"/>
</dbReference>
<reference evidence="7" key="1">
    <citation type="submission" date="2016-10" db="EMBL/GenBank/DDBJ databases">
        <authorList>
            <person name="Varghese N."/>
            <person name="Submissions S."/>
        </authorList>
    </citation>
    <scope>NUCLEOTIDE SEQUENCE [LARGE SCALE GENOMIC DNA]</scope>
    <source>
        <strain evidence="7">CGMCC 1.6474</strain>
    </source>
</reference>
<organism evidence="6 7">
    <name type="scientific">Methylorubrum salsuginis</name>
    <dbReference type="NCBI Taxonomy" id="414703"/>
    <lineage>
        <taxon>Bacteria</taxon>
        <taxon>Pseudomonadati</taxon>
        <taxon>Pseudomonadota</taxon>
        <taxon>Alphaproteobacteria</taxon>
        <taxon>Hyphomicrobiales</taxon>
        <taxon>Methylobacteriaceae</taxon>
        <taxon>Methylorubrum</taxon>
    </lineage>
</organism>
<dbReference type="Gene3D" id="1.10.10.10">
    <property type="entry name" value="Winged helix-like DNA-binding domain superfamily/Winged helix DNA-binding domain"/>
    <property type="match status" value="1"/>
</dbReference>
<dbReference type="PANTHER" id="PTHR30537:SF5">
    <property type="entry name" value="HTH-TYPE TRANSCRIPTIONAL ACTIVATOR TTDR-RELATED"/>
    <property type="match status" value="1"/>
</dbReference>
<dbReference type="RefSeq" id="WP_091943962.1">
    <property type="nucleotide sequence ID" value="NZ_FOSV01000005.1"/>
</dbReference>
<dbReference type="GO" id="GO:0003677">
    <property type="term" value="F:DNA binding"/>
    <property type="evidence" value="ECO:0007669"/>
    <property type="project" value="UniProtKB-KW"/>
</dbReference>
<dbReference type="InterPro" id="IPR036390">
    <property type="entry name" value="WH_DNA-bd_sf"/>
</dbReference>
<evidence type="ECO:0000256" key="1">
    <source>
        <dbReference type="ARBA" id="ARBA00009437"/>
    </source>
</evidence>
<comment type="similarity">
    <text evidence="1">Belongs to the LysR transcriptional regulatory family.</text>
</comment>
<evidence type="ECO:0000256" key="4">
    <source>
        <dbReference type="ARBA" id="ARBA00023163"/>
    </source>
</evidence>
<name>A0A1I4CXZ0_9HYPH</name>
<dbReference type="GO" id="GO:0003700">
    <property type="term" value="F:DNA-binding transcription factor activity"/>
    <property type="evidence" value="ECO:0007669"/>
    <property type="project" value="InterPro"/>
</dbReference>
<dbReference type="PRINTS" id="PR00039">
    <property type="entry name" value="HTHLYSR"/>
</dbReference>
<protein>
    <submittedName>
        <fullName evidence="6">DNA-binding transcriptional regulator, LysR family</fullName>
    </submittedName>
</protein>
<accession>A0A1I4CXZ0</accession>
<keyword evidence="4" id="KW-0804">Transcription</keyword>
<keyword evidence="3 6" id="KW-0238">DNA-binding</keyword>
<dbReference type="PANTHER" id="PTHR30537">
    <property type="entry name" value="HTH-TYPE TRANSCRIPTIONAL REGULATOR"/>
    <property type="match status" value="1"/>
</dbReference>
<dbReference type="SUPFAM" id="SSF46785">
    <property type="entry name" value="Winged helix' DNA-binding domain"/>
    <property type="match status" value="1"/>
</dbReference>
<dbReference type="PROSITE" id="PS50931">
    <property type="entry name" value="HTH_LYSR"/>
    <property type="match status" value="1"/>
</dbReference>
<dbReference type="OrthoDB" id="9813056at2"/>
<dbReference type="InterPro" id="IPR036388">
    <property type="entry name" value="WH-like_DNA-bd_sf"/>
</dbReference>
<dbReference type="Pfam" id="PF00126">
    <property type="entry name" value="HTH_1"/>
    <property type="match status" value="1"/>
</dbReference>
<dbReference type="Pfam" id="PF03466">
    <property type="entry name" value="LysR_substrate"/>
    <property type="match status" value="1"/>
</dbReference>
<proteinExistence type="inferred from homology"/>
<evidence type="ECO:0000259" key="5">
    <source>
        <dbReference type="PROSITE" id="PS50931"/>
    </source>
</evidence>
<dbReference type="CDD" id="cd08422">
    <property type="entry name" value="PBP2_CrgA_like"/>
    <property type="match status" value="1"/>
</dbReference>
<dbReference type="InterPro" id="IPR000847">
    <property type="entry name" value="LysR_HTH_N"/>
</dbReference>
<dbReference type="Gene3D" id="3.40.190.290">
    <property type="match status" value="1"/>
</dbReference>
<dbReference type="AlphaFoldDB" id="A0A1I4CXZ0"/>
<gene>
    <name evidence="6" type="ORF">SAMN04488125_10551</name>
</gene>
<evidence type="ECO:0000256" key="3">
    <source>
        <dbReference type="ARBA" id="ARBA00023125"/>
    </source>
</evidence>
<dbReference type="FunFam" id="1.10.10.10:FF:000001">
    <property type="entry name" value="LysR family transcriptional regulator"/>
    <property type="match status" value="1"/>
</dbReference>
<dbReference type="Proteomes" id="UP000198804">
    <property type="component" value="Unassembled WGS sequence"/>
</dbReference>
<evidence type="ECO:0000313" key="6">
    <source>
        <dbReference type="EMBL" id="SFK85510.1"/>
    </source>
</evidence>
<dbReference type="SUPFAM" id="SSF53850">
    <property type="entry name" value="Periplasmic binding protein-like II"/>
    <property type="match status" value="1"/>
</dbReference>
<dbReference type="InterPro" id="IPR005119">
    <property type="entry name" value="LysR_subst-bd"/>
</dbReference>
<dbReference type="STRING" id="414703.SAMN04488125_10551"/>